<dbReference type="Proteomes" id="UP000423396">
    <property type="component" value="Chromosome"/>
</dbReference>
<evidence type="ECO:0000256" key="6">
    <source>
        <dbReference type="ARBA" id="ARBA00023239"/>
    </source>
</evidence>
<keyword evidence="5" id="KW-0464">Manganese</keyword>
<dbReference type="GO" id="GO:0046872">
    <property type="term" value="F:metal ion binding"/>
    <property type="evidence" value="ECO:0007669"/>
    <property type="project" value="UniProtKB-KW"/>
</dbReference>
<evidence type="ECO:0000313" key="7">
    <source>
        <dbReference type="EMBL" id="QGR18962.1"/>
    </source>
</evidence>
<dbReference type="SUPFAM" id="SSF55821">
    <property type="entry name" value="YrdC/RibB"/>
    <property type="match status" value="1"/>
</dbReference>
<keyword evidence="6" id="KW-0456">Lyase</keyword>
<evidence type="ECO:0000256" key="3">
    <source>
        <dbReference type="ARBA" id="ARBA00022723"/>
    </source>
</evidence>
<comment type="pathway">
    <text evidence="1">Cofactor biosynthesis; riboflavin biosynthesis.</text>
</comment>
<dbReference type="NCBIfam" id="NF004437">
    <property type="entry name" value="PRK05773.1"/>
    <property type="match status" value="1"/>
</dbReference>
<evidence type="ECO:0000256" key="4">
    <source>
        <dbReference type="ARBA" id="ARBA00022842"/>
    </source>
</evidence>
<dbReference type="GeneID" id="42797901"/>
<dbReference type="Pfam" id="PF00926">
    <property type="entry name" value="DHBP_synthase"/>
    <property type="match status" value="1"/>
</dbReference>
<gene>
    <name evidence="7" type="ORF">D1868_02470</name>
</gene>
<keyword evidence="3" id="KW-0479">Metal-binding</keyword>
<dbReference type="GO" id="GO:0008686">
    <property type="term" value="F:3,4-dihydroxy-2-butanone-4-phosphate synthase activity"/>
    <property type="evidence" value="ECO:0007669"/>
    <property type="project" value="InterPro"/>
</dbReference>
<evidence type="ECO:0000256" key="2">
    <source>
        <dbReference type="ARBA" id="ARBA00022619"/>
    </source>
</evidence>
<evidence type="ECO:0000256" key="5">
    <source>
        <dbReference type="ARBA" id="ARBA00023211"/>
    </source>
</evidence>
<name>A0A650CMQ9_9CREN</name>
<keyword evidence="8" id="KW-1185">Reference proteome</keyword>
<evidence type="ECO:0000313" key="8">
    <source>
        <dbReference type="Proteomes" id="UP000423396"/>
    </source>
</evidence>
<dbReference type="InterPro" id="IPR017945">
    <property type="entry name" value="DHBP_synth_RibB-like_a/b_dom"/>
</dbReference>
<dbReference type="AlphaFoldDB" id="A0A650CMQ9"/>
<evidence type="ECO:0000256" key="1">
    <source>
        <dbReference type="ARBA" id="ARBA00005104"/>
    </source>
</evidence>
<keyword evidence="4" id="KW-0460">Magnesium</keyword>
<dbReference type="OrthoDB" id="25735at2157"/>
<reference evidence="7 8" key="1">
    <citation type="submission" date="2019-10" db="EMBL/GenBank/DDBJ databases">
        <title>Genome Sequences from Six Type Strain Members of the Archaeal Family Sulfolobaceae: Acidianus ambivalens, Acidianus infernus, Metallosphaera prunae, Stygiolobus azoricus, Sulfolobus metallicus, and Sulfurisphaera ohwakuensis.</title>
        <authorList>
            <person name="Counts J.A."/>
            <person name="Kelly R.M."/>
        </authorList>
    </citation>
    <scope>NUCLEOTIDE SEQUENCE [LARGE SCALE GENOMIC DNA]</scope>
    <source>
        <strain evidence="7 8">FC6</strain>
    </source>
</reference>
<organism evidence="7 8">
    <name type="scientific">Stygiolobus azoricus</name>
    <dbReference type="NCBI Taxonomy" id="41675"/>
    <lineage>
        <taxon>Archaea</taxon>
        <taxon>Thermoproteota</taxon>
        <taxon>Thermoprotei</taxon>
        <taxon>Sulfolobales</taxon>
        <taxon>Sulfolobaceae</taxon>
        <taxon>Stygiolobus</taxon>
    </lineage>
</organism>
<sequence length="219" mass="24864">MLPPKEEIKRNLESGLPILIYDFDGREEEVDMMFYAGTVTWKSINLLRKDAGGLICYVTGNNEAKKLGITFMTEIVKEKYPPLYKKPPYGDEPAFALWVNHISTRTGINDEDRAKTISELHKTISMIKTREDEARNKFYTEFYAPGHVPILISRGLKNRKGHTELSTSLLEYIGLERSGVIAEMLGDGKSLSKEKAILYAKNNGFLFIEGKEIVLEVIK</sequence>
<dbReference type="EMBL" id="CP045483">
    <property type="protein sequence ID" value="QGR18962.1"/>
    <property type="molecule type" value="Genomic_DNA"/>
</dbReference>
<dbReference type="GO" id="GO:0009231">
    <property type="term" value="P:riboflavin biosynthetic process"/>
    <property type="evidence" value="ECO:0007669"/>
    <property type="project" value="UniProtKB-UniPathway"/>
</dbReference>
<protein>
    <submittedName>
        <fullName evidence="7">3,4-dihydroxy-2-butanone 4-phosphate synthase</fullName>
    </submittedName>
</protein>
<dbReference type="RefSeq" id="WP_156005191.1">
    <property type="nucleotide sequence ID" value="NZ_CP045483.1"/>
</dbReference>
<dbReference type="Gene3D" id="3.90.870.10">
    <property type="entry name" value="DHBP synthase"/>
    <property type="match status" value="1"/>
</dbReference>
<dbReference type="GO" id="GO:0005829">
    <property type="term" value="C:cytosol"/>
    <property type="evidence" value="ECO:0007669"/>
    <property type="project" value="TreeGrafter"/>
</dbReference>
<dbReference type="UniPathway" id="UPA00275"/>
<proteinExistence type="predicted"/>
<dbReference type="InterPro" id="IPR000422">
    <property type="entry name" value="DHBP_synthase_RibB"/>
</dbReference>
<accession>A0A650CMQ9</accession>
<dbReference type="KEGG" id="sazo:D1868_02470"/>
<dbReference type="PANTHER" id="PTHR21327">
    <property type="entry name" value="GTP CYCLOHYDROLASE II-RELATED"/>
    <property type="match status" value="1"/>
</dbReference>
<dbReference type="PANTHER" id="PTHR21327:SF46">
    <property type="entry name" value="3,4-DIHYDROXY-2-BUTANONE 4-PHOSPHATE SYNTHASE"/>
    <property type="match status" value="1"/>
</dbReference>
<keyword evidence="2" id="KW-0686">Riboflavin biosynthesis</keyword>